<organism evidence="6 7">
    <name type="scientific">Streptomyces indicus</name>
    <dbReference type="NCBI Taxonomy" id="417292"/>
    <lineage>
        <taxon>Bacteria</taxon>
        <taxon>Bacillati</taxon>
        <taxon>Actinomycetota</taxon>
        <taxon>Actinomycetes</taxon>
        <taxon>Kitasatosporales</taxon>
        <taxon>Streptomycetaceae</taxon>
        <taxon>Streptomyces</taxon>
    </lineage>
</organism>
<feature type="active site" description="Proton acceptor; via carboxylate" evidence="4">
    <location>
        <position position="413"/>
    </location>
</feature>
<evidence type="ECO:0000259" key="5">
    <source>
        <dbReference type="PROSITE" id="PS51186"/>
    </source>
</evidence>
<feature type="binding site" evidence="4">
    <location>
        <begin position="82"/>
        <end position="84"/>
    </location>
    <ligand>
        <name>acetyl-CoA</name>
        <dbReference type="ChEBI" id="CHEBI:57288"/>
    </ligand>
</feature>
<feature type="active site" description="Proton donor" evidence="4">
    <location>
        <position position="123"/>
    </location>
</feature>
<dbReference type="SUPFAM" id="SSF55729">
    <property type="entry name" value="Acyl-CoA N-acyltransferases (Nat)"/>
    <property type="match status" value="1"/>
</dbReference>
<comment type="caution">
    <text evidence="4">Lacks conserved residue(s) required for the propagation of feature annotation.</text>
</comment>
<evidence type="ECO:0000313" key="7">
    <source>
        <dbReference type="Proteomes" id="UP000199155"/>
    </source>
</evidence>
<dbReference type="PANTHER" id="PTHR37817">
    <property type="entry name" value="N-ACETYLTRANSFERASE EIS"/>
    <property type="match status" value="1"/>
</dbReference>
<dbReference type="Pfam" id="PF13530">
    <property type="entry name" value="SCP2_2"/>
    <property type="match status" value="1"/>
</dbReference>
<keyword evidence="3 4" id="KW-0012">Acyltransferase</keyword>
<dbReference type="EMBL" id="FNFF01000018">
    <property type="protein sequence ID" value="SDL09728.1"/>
    <property type="molecule type" value="Genomic_DNA"/>
</dbReference>
<feature type="binding site" evidence="4">
    <location>
        <begin position="90"/>
        <end position="95"/>
    </location>
    <ligand>
        <name>acetyl-CoA</name>
        <dbReference type="ChEBI" id="CHEBI:57288"/>
    </ligand>
</feature>
<dbReference type="OrthoDB" id="8399956at2"/>
<dbReference type="InterPro" id="IPR022902">
    <property type="entry name" value="NAcTrfase_Eis"/>
</dbReference>
<name>A0A1G9H9S0_9ACTN</name>
<dbReference type="Proteomes" id="UP000199155">
    <property type="component" value="Unassembled WGS sequence"/>
</dbReference>
<reference evidence="6 7" key="1">
    <citation type="submission" date="2016-10" db="EMBL/GenBank/DDBJ databases">
        <authorList>
            <person name="de Groot N.N."/>
        </authorList>
    </citation>
    <scope>NUCLEOTIDE SEQUENCE [LARGE SCALE GENOMIC DNA]</scope>
    <source>
        <strain evidence="6 7">CGMCC 4.5727</strain>
    </source>
</reference>
<dbReference type="InterPro" id="IPR000182">
    <property type="entry name" value="GNAT_dom"/>
</dbReference>
<protein>
    <submittedName>
        <fullName evidence="6">Predicted acetyltransferase</fullName>
    </submittedName>
</protein>
<dbReference type="InterPro" id="IPR025559">
    <property type="entry name" value="Eis_dom"/>
</dbReference>
<dbReference type="InterPro" id="IPR041380">
    <property type="entry name" value="Acetyltransf_17"/>
</dbReference>
<dbReference type="SUPFAM" id="SSF55718">
    <property type="entry name" value="SCP-like"/>
    <property type="match status" value="1"/>
</dbReference>
<dbReference type="HAMAP" id="MF_01812">
    <property type="entry name" value="Eis"/>
    <property type="match status" value="1"/>
</dbReference>
<evidence type="ECO:0000256" key="3">
    <source>
        <dbReference type="ARBA" id="ARBA00023315"/>
    </source>
</evidence>
<gene>
    <name evidence="6" type="ORF">SAMN05421806_11874</name>
</gene>
<dbReference type="GO" id="GO:0034069">
    <property type="term" value="F:aminoglycoside N-acetyltransferase activity"/>
    <property type="evidence" value="ECO:0007669"/>
    <property type="project" value="TreeGrafter"/>
</dbReference>
<dbReference type="PROSITE" id="PS51186">
    <property type="entry name" value="GNAT"/>
    <property type="match status" value="1"/>
</dbReference>
<dbReference type="Gene3D" id="3.40.630.30">
    <property type="match status" value="2"/>
</dbReference>
<dbReference type="STRING" id="417292.SAMN05421806_11874"/>
<dbReference type="PANTHER" id="PTHR37817:SF1">
    <property type="entry name" value="N-ACETYLTRANSFERASE EIS"/>
    <property type="match status" value="1"/>
</dbReference>
<dbReference type="AlphaFoldDB" id="A0A1G9H9S0"/>
<proteinExistence type="inferred from homology"/>
<accession>A0A1G9H9S0</accession>
<dbReference type="RefSeq" id="WP_093616309.1">
    <property type="nucleotide sequence ID" value="NZ_FNFF01000018.1"/>
</dbReference>
<evidence type="ECO:0000256" key="4">
    <source>
        <dbReference type="HAMAP-Rule" id="MF_01812"/>
    </source>
</evidence>
<keyword evidence="7" id="KW-1185">Reference proteome</keyword>
<dbReference type="NCBIfam" id="NF002367">
    <property type="entry name" value="PRK01346.1-4"/>
    <property type="match status" value="1"/>
</dbReference>
<evidence type="ECO:0000256" key="1">
    <source>
        <dbReference type="ARBA" id="ARBA00009213"/>
    </source>
</evidence>
<feature type="domain" description="N-acetyltransferase" evidence="5">
    <location>
        <begin position="2"/>
        <end position="153"/>
    </location>
</feature>
<dbReference type="InterPro" id="IPR036527">
    <property type="entry name" value="SCP2_sterol-bd_dom_sf"/>
</dbReference>
<dbReference type="Pfam" id="PF17668">
    <property type="entry name" value="Acetyltransf_17"/>
    <property type="match status" value="1"/>
</dbReference>
<sequence length="413" mass="45464">MVDIRTLEDADVADWTRALSTGFLRNPVVGEEELAYRRSFLDLNRTLGAFDKGRCVATFRSFPQELTAVGGAPVRADAISNVTVSPTHRRRGLLGRMMAADLDAAKERGDTVATLIAAEYPIYGRYGFGPATWTTQWEIDVPRTGLDPRWSGPECGGRIDLVDGADVRKLGPELHERLRARQHGAIDRDERWWKANTGALPYPNHPWTEPHYATYRAPDGELQGLVVYAADDNWNDNKQPQNTATVRGLDAVTPAAERALWQYVASIDWITKVRTGYRAPDDLLPDVFPDPRAARVTSHADWLWVRILDVVRAMEARTYQGGGSLVLDVVDPAGYTGGRFRLEAGPEGASCTPTKDGAELTLDVRELASLWLGDASAVRLAALGMVTEERAGAAAAADALLRTSRRPWCPDIF</sequence>
<dbReference type="CDD" id="cd04301">
    <property type="entry name" value="NAT_SF"/>
    <property type="match status" value="1"/>
</dbReference>
<dbReference type="InterPro" id="IPR016181">
    <property type="entry name" value="Acyl_CoA_acyltransferase"/>
</dbReference>
<dbReference type="Pfam" id="PF13527">
    <property type="entry name" value="Acetyltransf_9"/>
    <property type="match status" value="1"/>
</dbReference>
<dbReference type="Gene3D" id="3.30.1050.10">
    <property type="entry name" value="SCP2 sterol-binding domain"/>
    <property type="match status" value="1"/>
</dbReference>
<comment type="similarity">
    <text evidence="1 4">Belongs to the acetyltransferase Eis family.</text>
</comment>
<comment type="subunit">
    <text evidence="4">Homohexamer; trimer of dimers.</text>
</comment>
<dbReference type="FunFam" id="3.40.630.30:FF:000112">
    <property type="entry name" value="N-acetyltransferase Eis"/>
    <property type="match status" value="1"/>
</dbReference>
<keyword evidence="2 4" id="KW-0808">Transferase</keyword>
<dbReference type="GO" id="GO:0030649">
    <property type="term" value="P:aminoglycoside antibiotic catabolic process"/>
    <property type="evidence" value="ECO:0007669"/>
    <property type="project" value="TreeGrafter"/>
</dbReference>
<evidence type="ECO:0000256" key="2">
    <source>
        <dbReference type="ARBA" id="ARBA00022679"/>
    </source>
</evidence>
<dbReference type="InterPro" id="IPR051554">
    <property type="entry name" value="Acetyltransferase_Eis"/>
</dbReference>
<evidence type="ECO:0000313" key="6">
    <source>
        <dbReference type="EMBL" id="SDL09728.1"/>
    </source>
</evidence>